<organism evidence="1 2">
    <name type="scientific">Melanomma pulvis-pyrius CBS 109.77</name>
    <dbReference type="NCBI Taxonomy" id="1314802"/>
    <lineage>
        <taxon>Eukaryota</taxon>
        <taxon>Fungi</taxon>
        <taxon>Dikarya</taxon>
        <taxon>Ascomycota</taxon>
        <taxon>Pezizomycotina</taxon>
        <taxon>Dothideomycetes</taxon>
        <taxon>Pleosporomycetidae</taxon>
        <taxon>Pleosporales</taxon>
        <taxon>Melanommataceae</taxon>
        <taxon>Melanomma</taxon>
    </lineage>
</organism>
<reference evidence="1" key="1">
    <citation type="journal article" date="2020" name="Stud. Mycol.">
        <title>101 Dothideomycetes genomes: a test case for predicting lifestyles and emergence of pathogens.</title>
        <authorList>
            <person name="Haridas S."/>
            <person name="Albert R."/>
            <person name="Binder M."/>
            <person name="Bloem J."/>
            <person name="Labutti K."/>
            <person name="Salamov A."/>
            <person name="Andreopoulos B."/>
            <person name="Baker S."/>
            <person name="Barry K."/>
            <person name="Bills G."/>
            <person name="Bluhm B."/>
            <person name="Cannon C."/>
            <person name="Castanera R."/>
            <person name="Culley D."/>
            <person name="Daum C."/>
            <person name="Ezra D."/>
            <person name="Gonzalez J."/>
            <person name="Henrissat B."/>
            <person name="Kuo A."/>
            <person name="Liang C."/>
            <person name="Lipzen A."/>
            <person name="Lutzoni F."/>
            <person name="Magnuson J."/>
            <person name="Mondo S."/>
            <person name="Nolan M."/>
            <person name="Ohm R."/>
            <person name="Pangilinan J."/>
            <person name="Park H.-J."/>
            <person name="Ramirez L."/>
            <person name="Alfaro M."/>
            <person name="Sun H."/>
            <person name="Tritt A."/>
            <person name="Yoshinaga Y."/>
            <person name="Zwiers L.-H."/>
            <person name="Turgeon B."/>
            <person name="Goodwin S."/>
            <person name="Spatafora J."/>
            <person name="Crous P."/>
            <person name="Grigoriev I."/>
        </authorList>
    </citation>
    <scope>NUCLEOTIDE SEQUENCE</scope>
    <source>
        <strain evidence="1">CBS 109.77</strain>
    </source>
</reference>
<sequence>MSRNPSNLRRDQLLHLGTHVQPDSNADRLKLVKSYAANYCDPSKSAAAWMPDDTWFRRMFSGCGQIQPSGTTMEGGSR</sequence>
<proteinExistence type="predicted"/>
<evidence type="ECO:0000313" key="2">
    <source>
        <dbReference type="Proteomes" id="UP000799757"/>
    </source>
</evidence>
<gene>
    <name evidence="1" type="ORF">K505DRAFT_327246</name>
</gene>
<keyword evidence="2" id="KW-1185">Reference proteome</keyword>
<dbReference type="EMBL" id="MU002047">
    <property type="protein sequence ID" value="KAF2790923.1"/>
    <property type="molecule type" value="Genomic_DNA"/>
</dbReference>
<protein>
    <submittedName>
        <fullName evidence="1">Uncharacterized protein</fullName>
    </submittedName>
</protein>
<evidence type="ECO:0000313" key="1">
    <source>
        <dbReference type="EMBL" id="KAF2790923.1"/>
    </source>
</evidence>
<dbReference type="Proteomes" id="UP000799757">
    <property type="component" value="Unassembled WGS sequence"/>
</dbReference>
<name>A0A6A6X467_9PLEO</name>
<dbReference type="AlphaFoldDB" id="A0A6A6X467"/>
<accession>A0A6A6X467</accession>